<proteinExistence type="predicted"/>
<evidence type="ECO:0000313" key="2">
    <source>
        <dbReference type="EMBL" id="MTW10941.1"/>
    </source>
</evidence>
<dbReference type="AlphaFoldDB" id="A0A6L6QFL3"/>
<dbReference type="OrthoDB" id="8775363at2"/>
<dbReference type="RefSeq" id="WP_155453874.1">
    <property type="nucleotide sequence ID" value="NZ_WNKX01000006.1"/>
</dbReference>
<feature type="chain" id="PRO_5027099536" evidence="1">
    <location>
        <begin position="19"/>
        <end position="160"/>
    </location>
</feature>
<evidence type="ECO:0000313" key="3">
    <source>
        <dbReference type="Proteomes" id="UP000472320"/>
    </source>
</evidence>
<gene>
    <name evidence="2" type="ORF">GM658_10035</name>
</gene>
<dbReference type="EMBL" id="WNKX01000006">
    <property type="protein sequence ID" value="MTW10941.1"/>
    <property type="molecule type" value="Genomic_DNA"/>
</dbReference>
<sequence length="160" mass="17734">MKWSILTLAMLLASGAQAAASWEIKPEGLGPYKVGARYENLGKTFGGLEADKFISEDKSCRVARSKRYPSVEVTFVKKVVARVDVSGGFGTDRRVQIGDPFSKLQRLYGDAVKPHPEHADWLMVVTGDRELAIRYMMREGKVVSIDAGKRLQLQTLEGCQ</sequence>
<dbReference type="Proteomes" id="UP000472320">
    <property type="component" value="Unassembled WGS sequence"/>
</dbReference>
<evidence type="ECO:0000256" key="1">
    <source>
        <dbReference type="SAM" id="SignalP"/>
    </source>
</evidence>
<accession>A0A6L6QFL3</accession>
<feature type="signal peptide" evidence="1">
    <location>
        <begin position="1"/>
        <end position="18"/>
    </location>
</feature>
<comment type="caution">
    <text evidence="2">The sequence shown here is derived from an EMBL/GenBank/DDBJ whole genome shotgun (WGS) entry which is preliminary data.</text>
</comment>
<keyword evidence="1" id="KW-0732">Signal</keyword>
<reference evidence="2 3" key="1">
    <citation type="submission" date="2019-11" db="EMBL/GenBank/DDBJ databases">
        <title>Type strains purchased from KCTC, JCM and DSMZ.</title>
        <authorList>
            <person name="Lu H."/>
        </authorList>
    </citation>
    <scope>NUCLEOTIDE SEQUENCE [LARGE SCALE GENOMIC DNA]</scope>
    <source>
        <strain evidence="2 3">JCM 31587</strain>
    </source>
</reference>
<keyword evidence="3" id="KW-1185">Reference proteome</keyword>
<protein>
    <submittedName>
        <fullName evidence="2">Uncharacterized protein</fullName>
    </submittedName>
</protein>
<name>A0A6L6QFL3_9BURK</name>
<organism evidence="2 3">
    <name type="scientific">Massilia eburnea</name>
    <dbReference type="NCBI Taxonomy" id="1776165"/>
    <lineage>
        <taxon>Bacteria</taxon>
        <taxon>Pseudomonadati</taxon>
        <taxon>Pseudomonadota</taxon>
        <taxon>Betaproteobacteria</taxon>
        <taxon>Burkholderiales</taxon>
        <taxon>Oxalobacteraceae</taxon>
        <taxon>Telluria group</taxon>
        <taxon>Massilia</taxon>
    </lineage>
</organism>